<keyword evidence="4" id="KW-1185">Reference proteome</keyword>
<evidence type="ECO:0000313" key="3">
    <source>
        <dbReference type="EMBL" id="PJZ60953.1"/>
    </source>
</evidence>
<feature type="transmembrane region" description="Helical" evidence="1">
    <location>
        <begin position="37"/>
        <end position="58"/>
    </location>
</feature>
<dbReference type="EMBL" id="NPDU01000044">
    <property type="protein sequence ID" value="PJZ60953.1"/>
    <property type="molecule type" value="Genomic_DNA"/>
</dbReference>
<evidence type="ECO:0000313" key="5">
    <source>
        <dbReference type="Proteomes" id="UP000232188"/>
    </source>
</evidence>
<dbReference type="Proteomes" id="UP000232188">
    <property type="component" value="Unassembled WGS sequence"/>
</dbReference>
<keyword evidence="1" id="KW-1133">Transmembrane helix</keyword>
<accession>A0A2M9YM01</accession>
<dbReference type="RefSeq" id="WP_100786360.1">
    <property type="nucleotide sequence ID" value="NZ_NPDU01000044.1"/>
</dbReference>
<gene>
    <name evidence="3" type="ORF">CH376_15680</name>
    <name evidence="2" type="ORF">CH380_13925</name>
</gene>
<feature type="transmembrane region" description="Helical" evidence="1">
    <location>
        <begin position="163"/>
        <end position="180"/>
    </location>
</feature>
<feature type="transmembrane region" description="Helical" evidence="1">
    <location>
        <begin position="7"/>
        <end position="25"/>
    </location>
</feature>
<evidence type="ECO:0000313" key="2">
    <source>
        <dbReference type="EMBL" id="PJZ52558.1"/>
    </source>
</evidence>
<evidence type="ECO:0000256" key="1">
    <source>
        <dbReference type="SAM" id="Phobius"/>
    </source>
</evidence>
<proteinExistence type="predicted"/>
<dbReference type="EMBL" id="NPDV01000012">
    <property type="protein sequence ID" value="PJZ52558.1"/>
    <property type="molecule type" value="Genomic_DNA"/>
</dbReference>
<feature type="transmembrane region" description="Helical" evidence="1">
    <location>
        <begin position="102"/>
        <end position="122"/>
    </location>
</feature>
<comment type="caution">
    <text evidence="2">The sequence shown here is derived from an EMBL/GenBank/DDBJ whole genome shotgun (WGS) entry which is preliminary data.</text>
</comment>
<reference evidence="4 5" key="1">
    <citation type="submission" date="2017-07" db="EMBL/GenBank/DDBJ databases">
        <title>Leptospira spp. isolated from tropical soils.</title>
        <authorList>
            <person name="Thibeaux R."/>
            <person name="Iraola G."/>
            <person name="Ferres I."/>
            <person name="Bierque E."/>
            <person name="Girault D."/>
            <person name="Soupe-Gilbert M.-E."/>
            <person name="Picardeau M."/>
            <person name="Goarant C."/>
        </authorList>
    </citation>
    <scope>NUCLEOTIDE SEQUENCE [LARGE SCALE GENOMIC DNA]</scope>
    <source>
        <strain evidence="2 5">FH2-B-C1</strain>
        <strain evidence="3 4">FH2-B-D1</strain>
    </source>
</reference>
<feature type="transmembrane region" description="Helical" evidence="1">
    <location>
        <begin position="134"/>
        <end position="151"/>
    </location>
</feature>
<feature type="transmembrane region" description="Helical" evidence="1">
    <location>
        <begin position="70"/>
        <end position="90"/>
    </location>
</feature>
<protein>
    <submittedName>
        <fullName evidence="2">Uncharacterized protein</fullName>
    </submittedName>
</protein>
<dbReference type="AlphaFoldDB" id="A0A2M9YM01"/>
<organism evidence="2 5">
    <name type="scientific">Leptospira adleri</name>
    <dbReference type="NCBI Taxonomy" id="2023186"/>
    <lineage>
        <taxon>Bacteria</taxon>
        <taxon>Pseudomonadati</taxon>
        <taxon>Spirochaetota</taxon>
        <taxon>Spirochaetia</taxon>
        <taxon>Leptospirales</taxon>
        <taxon>Leptospiraceae</taxon>
        <taxon>Leptospira</taxon>
    </lineage>
</organism>
<evidence type="ECO:0000313" key="4">
    <source>
        <dbReference type="Proteomes" id="UP000232149"/>
    </source>
</evidence>
<keyword evidence="1" id="KW-0472">Membrane</keyword>
<dbReference type="Proteomes" id="UP000232149">
    <property type="component" value="Unassembled WGS sequence"/>
</dbReference>
<sequence>MNRIQFLFLAIGVEIFLAHLTYFQFEEITVESFRVFVRYSGRFSFFTFLVLMISEYKPGLFGKILSNRPYSAFVIVHGIHLSFVFTYLYLSGKSPTIGRLLPGILAYLLIFVSPWFETSFLIKSRAALWPRRIYILYVWIVFVMTFLPKILKTSDESRAGVLDLYFLISLAVGTFVFWVFQEWKSRKQISV</sequence>
<keyword evidence="1" id="KW-0812">Transmembrane</keyword>
<name>A0A2M9YM01_9LEPT</name>